<dbReference type="SUPFAM" id="SSF53807">
    <property type="entry name" value="Helical backbone' metal receptor"/>
    <property type="match status" value="1"/>
</dbReference>
<dbReference type="InterPro" id="IPR050902">
    <property type="entry name" value="ABC_Transporter_SBP"/>
</dbReference>
<sequence>MKRNNFYIIIIHFIIKGKYMLKTQMWRFYFVLFTMLYLSVLGQSKNTMIVLDPASIEILYMIGAEDEILAIPDMKTIEPKEKTKKLQKVGTFTNPSIEKILSLKPKIVILTSYSIGLKDQLERQKIKTMQLPVNSLKDIQNNIITLGDITNKQENAKKLLDDFNDKLVQIKAMPVNKRAVFIYSATPLMVFGANTLPSDVLDAIGVDNIAKDIVGQRPILSPEFLLKENPEVILYGLRITDKNELINANPAFKHLNAVKNDNVYFLELHSLLRGSPNIINEILRIKKDIFGQKTP</sequence>
<feature type="domain" description="Fe/B12 periplasmic-binding" evidence="1">
    <location>
        <begin position="47"/>
        <end position="294"/>
    </location>
</feature>
<name>A0A4V6I3M7_9HELI</name>
<dbReference type="EMBL" id="JRPD02000006">
    <property type="protein sequence ID" value="TLE00623.1"/>
    <property type="molecule type" value="Genomic_DNA"/>
</dbReference>
<gene>
    <name evidence="2" type="ORF">LS73_004230</name>
</gene>
<evidence type="ECO:0000313" key="2">
    <source>
        <dbReference type="EMBL" id="TLE00623.1"/>
    </source>
</evidence>
<proteinExistence type="predicted"/>
<dbReference type="PANTHER" id="PTHR30535">
    <property type="entry name" value="VITAMIN B12-BINDING PROTEIN"/>
    <property type="match status" value="1"/>
</dbReference>
<protein>
    <submittedName>
        <fullName evidence="2">ABC transporter substrate-binding protein</fullName>
    </submittedName>
</protein>
<evidence type="ECO:0000313" key="3">
    <source>
        <dbReference type="Proteomes" id="UP000029922"/>
    </source>
</evidence>
<organism evidence="2 3">
    <name type="scientific">Helicobacter muridarum</name>
    <dbReference type="NCBI Taxonomy" id="216"/>
    <lineage>
        <taxon>Bacteria</taxon>
        <taxon>Pseudomonadati</taxon>
        <taxon>Campylobacterota</taxon>
        <taxon>Epsilonproteobacteria</taxon>
        <taxon>Campylobacterales</taxon>
        <taxon>Helicobacteraceae</taxon>
        <taxon>Helicobacter</taxon>
    </lineage>
</organism>
<dbReference type="OrthoDB" id="9787830at2"/>
<dbReference type="Proteomes" id="UP000029922">
    <property type="component" value="Unassembled WGS sequence"/>
</dbReference>
<dbReference type="PANTHER" id="PTHR30535:SF34">
    <property type="entry name" value="MOLYBDATE-BINDING PROTEIN MOLA"/>
    <property type="match status" value="1"/>
</dbReference>
<dbReference type="Gene3D" id="3.40.50.1980">
    <property type="entry name" value="Nitrogenase molybdenum iron protein domain"/>
    <property type="match status" value="2"/>
</dbReference>
<dbReference type="Pfam" id="PF01497">
    <property type="entry name" value="Peripla_BP_2"/>
    <property type="match status" value="1"/>
</dbReference>
<dbReference type="PROSITE" id="PS50983">
    <property type="entry name" value="FE_B12_PBP"/>
    <property type="match status" value="1"/>
</dbReference>
<dbReference type="GO" id="GO:0071281">
    <property type="term" value="P:cellular response to iron ion"/>
    <property type="evidence" value="ECO:0007669"/>
    <property type="project" value="TreeGrafter"/>
</dbReference>
<comment type="caution">
    <text evidence="2">The sequence shown here is derived from an EMBL/GenBank/DDBJ whole genome shotgun (WGS) entry which is preliminary data.</text>
</comment>
<dbReference type="AlphaFoldDB" id="A0A4V6I3M7"/>
<reference evidence="2 3" key="1">
    <citation type="journal article" date="2014" name="Genome Announc.">
        <title>Draft genome sequences of eight enterohepatic helicobacter species isolated from both laboratory and wild rodents.</title>
        <authorList>
            <person name="Sheh A."/>
            <person name="Shen Z."/>
            <person name="Fox J.G."/>
        </authorList>
    </citation>
    <scope>NUCLEOTIDE SEQUENCE [LARGE SCALE GENOMIC DNA]</scope>
    <source>
        <strain evidence="2 3">ST1</strain>
    </source>
</reference>
<evidence type="ECO:0000259" key="1">
    <source>
        <dbReference type="PROSITE" id="PS50983"/>
    </source>
</evidence>
<dbReference type="InterPro" id="IPR002491">
    <property type="entry name" value="ABC_transptr_periplasmic_BD"/>
</dbReference>
<accession>A0A4V6I3M7</accession>